<reference evidence="6 7" key="1">
    <citation type="journal article" date="2018" name="Sci. Rep.">
        <title>Genomic signatures of local adaptation to the degree of environmental predictability in rotifers.</title>
        <authorList>
            <person name="Franch-Gras L."/>
            <person name="Hahn C."/>
            <person name="Garcia-Roger E.M."/>
            <person name="Carmona M.J."/>
            <person name="Serra M."/>
            <person name="Gomez A."/>
        </authorList>
    </citation>
    <scope>NUCLEOTIDE SEQUENCE [LARGE SCALE GENOMIC DNA]</scope>
    <source>
        <strain evidence="6">HYR1</strain>
    </source>
</reference>
<dbReference type="Pfam" id="PF00036">
    <property type="entry name" value="EF-hand_1"/>
    <property type="match status" value="1"/>
</dbReference>
<evidence type="ECO:0000313" key="7">
    <source>
        <dbReference type="Proteomes" id="UP000276133"/>
    </source>
</evidence>
<dbReference type="Gene3D" id="1.10.238.10">
    <property type="entry name" value="EF-hand"/>
    <property type="match status" value="1"/>
</dbReference>
<dbReference type="STRING" id="10195.A0A3M7S493"/>
<dbReference type="PRINTS" id="PR00450">
    <property type="entry name" value="RECOVERIN"/>
</dbReference>
<feature type="domain" description="EF-hand" evidence="5">
    <location>
        <begin position="69"/>
        <end position="104"/>
    </location>
</feature>
<proteinExistence type="inferred from homology"/>
<accession>A0A3M7S493</accession>
<gene>
    <name evidence="6" type="ORF">BpHYR1_036210</name>
</gene>
<dbReference type="InterPro" id="IPR018247">
    <property type="entry name" value="EF_Hand_1_Ca_BS"/>
</dbReference>
<evidence type="ECO:0000256" key="3">
    <source>
        <dbReference type="ARBA" id="ARBA00022737"/>
    </source>
</evidence>
<comment type="similarity">
    <text evidence="1">Belongs to the recoverin family.</text>
</comment>
<evidence type="ECO:0000256" key="1">
    <source>
        <dbReference type="ARBA" id="ARBA00006049"/>
    </source>
</evidence>
<dbReference type="OrthoDB" id="191686at2759"/>
<feature type="domain" description="EF-hand" evidence="5">
    <location>
        <begin position="151"/>
        <end position="186"/>
    </location>
</feature>
<dbReference type="SMART" id="SM00054">
    <property type="entry name" value="EFh"/>
    <property type="match status" value="3"/>
</dbReference>
<evidence type="ECO:0000259" key="5">
    <source>
        <dbReference type="PROSITE" id="PS50222"/>
    </source>
</evidence>
<dbReference type="Pfam" id="PF13499">
    <property type="entry name" value="EF-hand_7"/>
    <property type="match status" value="1"/>
</dbReference>
<name>A0A3M7S493_BRAPC</name>
<dbReference type="FunFam" id="1.10.238.10:FF:000009">
    <property type="entry name" value="Visinin-like protein 1"/>
    <property type="match status" value="1"/>
</dbReference>
<dbReference type="SUPFAM" id="SSF47473">
    <property type="entry name" value="EF-hand"/>
    <property type="match status" value="1"/>
</dbReference>
<comment type="caution">
    <text evidence="6">The sequence shown here is derived from an EMBL/GenBank/DDBJ whole genome shotgun (WGS) entry which is preliminary data.</text>
</comment>
<dbReference type="Proteomes" id="UP000276133">
    <property type="component" value="Unassembled WGS sequence"/>
</dbReference>
<dbReference type="CDD" id="cd00051">
    <property type="entry name" value="EFh"/>
    <property type="match status" value="2"/>
</dbReference>
<dbReference type="EMBL" id="REGN01002086">
    <property type="protein sequence ID" value="RNA30450.1"/>
    <property type="molecule type" value="Genomic_DNA"/>
</dbReference>
<keyword evidence="4" id="KW-0106">Calcium</keyword>
<evidence type="ECO:0000256" key="4">
    <source>
        <dbReference type="ARBA" id="ARBA00022837"/>
    </source>
</evidence>
<evidence type="ECO:0000313" key="6">
    <source>
        <dbReference type="EMBL" id="RNA30450.1"/>
    </source>
</evidence>
<dbReference type="PROSITE" id="PS50222">
    <property type="entry name" value="EF_HAND_2"/>
    <property type="match status" value="3"/>
</dbReference>
<keyword evidence="7" id="KW-1185">Reference proteome</keyword>
<keyword evidence="2" id="KW-0479">Metal-binding</keyword>
<keyword evidence="3" id="KW-0677">Repeat</keyword>
<dbReference type="PROSITE" id="PS00018">
    <property type="entry name" value="EF_HAND_1"/>
    <property type="match status" value="3"/>
</dbReference>
<dbReference type="InterPro" id="IPR002048">
    <property type="entry name" value="EF_hand_dom"/>
</dbReference>
<dbReference type="PANTHER" id="PTHR23055">
    <property type="entry name" value="CALCIUM BINDING PROTEINS"/>
    <property type="match status" value="1"/>
</dbReference>
<protein>
    <submittedName>
        <fullName evidence="6">Neuronal calcium sensor</fullName>
    </submittedName>
</protein>
<dbReference type="PANTHER" id="PTHR23055:SF69">
    <property type="entry name" value="NEURONAL CALCIUM SENSOR 2"/>
    <property type="match status" value="1"/>
</dbReference>
<dbReference type="InterPro" id="IPR028846">
    <property type="entry name" value="Recoverin"/>
</dbReference>
<feature type="domain" description="EF-hand" evidence="5">
    <location>
        <begin position="105"/>
        <end position="140"/>
    </location>
</feature>
<organism evidence="6 7">
    <name type="scientific">Brachionus plicatilis</name>
    <name type="common">Marine rotifer</name>
    <name type="synonym">Brachionus muelleri</name>
    <dbReference type="NCBI Taxonomy" id="10195"/>
    <lineage>
        <taxon>Eukaryota</taxon>
        <taxon>Metazoa</taxon>
        <taxon>Spiralia</taxon>
        <taxon>Gnathifera</taxon>
        <taxon>Rotifera</taxon>
        <taxon>Eurotatoria</taxon>
        <taxon>Monogononta</taxon>
        <taxon>Pseudotrocha</taxon>
        <taxon>Ploima</taxon>
        <taxon>Brachionidae</taxon>
        <taxon>Brachionus</taxon>
    </lineage>
</organism>
<dbReference type="GO" id="GO:0005509">
    <property type="term" value="F:calcium ion binding"/>
    <property type="evidence" value="ECO:0007669"/>
    <property type="project" value="InterPro"/>
</dbReference>
<sequence length="194" mass="21924">MGGKGSKAGKKKNPAELTEQEIQLLLNNTNFTREEITKWHEGFIKDCPKGQLNKKQFIEAYQAFYPQGKADKFCSHVFKVFDSDNSGQIDFTEFLIAISVTAQGDAKKKISMAFKMYDVDKNGKVDKKEMEKIIEAIYDLLGEEQRKGENSPSERVKTIMSKLDKDQNGYLSEDEFVSGCLEDSVLRSMLAPNA</sequence>
<evidence type="ECO:0000256" key="2">
    <source>
        <dbReference type="ARBA" id="ARBA00022723"/>
    </source>
</evidence>
<dbReference type="AlphaFoldDB" id="A0A3M7S493"/>
<dbReference type="InterPro" id="IPR011992">
    <property type="entry name" value="EF-hand-dom_pair"/>
</dbReference>